<evidence type="ECO:0000256" key="1">
    <source>
        <dbReference type="SAM" id="MobiDB-lite"/>
    </source>
</evidence>
<dbReference type="Proteomes" id="UP000314294">
    <property type="component" value="Unassembled WGS sequence"/>
</dbReference>
<organism evidence="2 3">
    <name type="scientific">Liparis tanakae</name>
    <name type="common">Tanaka's snailfish</name>
    <dbReference type="NCBI Taxonomy" id="230148"/>
    <lineage>
        <taxon>Eukaryota</taxon>
        <taxon>Metazoa</taxon>
        <taxon>Chordata</taxon>
        <taxon>Craniata</taxon>
        <taxon>Vertebrata</taxon>
        <taxon>Euteleostomi</taxon>
        <taxon>Actinopterygii</taxon>
        <taxon>Neopterygii</taxon>
        <taxon>Teleostei</taxon>
        <taxon>Neoteleostei</taxon>
        <taxon>Acanthomorphata</taxon>
        <taxon>Eupercaria</taxon>
        <taxon>Perciformes</taxon>
        <taxon>Cottioidei</taxon>
        <taxon>Cottales</taxon>
        <taxon>Liparidae</taxon>
        <taxon>Liparis</taxon>
    </lineage>
</organism>
<keyword evidence="3" id="KW-1185">Reference proteome</keyword>
<dbReference type="AlphaFoldDB" id="A0A4Z2FVT1"/>
<reference evidence="2 3" key="1">
    <citation type="submission" date="2019-03" db="EMBL/GenBank/DDBJ databases">
        <title>First draft genome of Liparis tanakae, snailfish: a comprehensive survey of snailfish specific genes.</title>
        <authorList>
            <person name="Kim W."/>
            <person name="Song I."/>
            <person name="Jeong J.-H."/>
            <person name="Kim D."/>
            <person name="Kim S."/>
            <person name="Ryu S."/>
            <person name="Song J.Y."/>
            <person name="Lee S.K."/>
        </authorList>
    </citation>
    <scope>NUCLEOTIDE SEQUENCE [LARGE SCALE GENOMIC DNA]</scope>
    <source>
        <tissue evidence="2">Muscle</tissue>
    </source>
</reference>
<dbReference type="EMBL" id="SRLO01000853">
    <property type="protein sequence ID" value="TNN45319.1"/>
    <property type="molecule type" value="Genomic_DNA"/>
</dbReference>
<name>A0A4Z2FVT1_9TELE</name>
<comment type="caution">
    <text evidence="2">The sequence shown here is derived from an EMBL/GenBank/DDBJ whole genome shotgun (WGS) entry which is preliminary data.</text>
</comment>
<feature type="region of interest" description="Disordered" evidence="1">
    <location>
        <begin position="38"/>
        <end position="82"/>
    </location>
</feature>
<sequence>MILHVGTSNALVFGFISRRIARRGVVQRLRQNDCRVRRYESHGSRRGQSIPLDRLQPSGRSVPVEAERRGNGSGQCRGRYEL</sequence>
<accession>A0A4Z2FVT1</accession>
<protein>
    <submittedName>
        <fullName evidence="2">Uncharacterized protein</fullName>
    </submittedName>
</protein>
<gene>
    <name evidence="2" type="ORF">EYF80_044460</name>
</gene>
<evidence type="ECO:0000313" key="3">
    <source>
        <dbReference type="Proteomes" id="UP000314294"/>
    </source>
</evidence>
<proteinExistence type="predicted"/>
<evidence type="ECO:0000313" key="2">
    <source>
        <dbReference type="EMBL" id="TNN45319.1"/>
    </source>
</evidence>